<dbReference type="InterPro" id="IPR020843">
    <property type="entry name" value="ER"/>
</dbReference>
<dbReference type="Pfam" id="PF13602">
    <property type="entry name" value="ADH_zinc_N_2"/>
    <property type="match status" value="1"/>
</dbReference>
<comment type="caution">
    <text evidence="2">The sequence shown here is derived from an EMBL/GenBank/DDBJ whole genome shotgun (WGS) entry which is preliminary data.</text>
</comment>
<dbReference type="PANTHER" id="PTHR44013:SF1">
    <property type="entry name" value="ZINC-TYPE ALCOHOL DEHYDROGENASE-LIKE PROTEIN C16A3.02C"/>
    <property type="match status" value="1"/>
</dbReference>
<dbReference type="Proteomes" id="UP000237755">
    <property type="component" value="Unassembled WGS sequence"/>
</dbReference>
<name>A0ABX5AYP5_9MICO</name>
<dbReference type="CDD" id="cd08267">
    <property type="entry name" value="MDR1"/>
    <property type="match status" value="1"/>
</dbReference>
<dbReference type="InterPro" id="IPR013154">
    <property type="entry name" value="ADH-like_N"/>
</dbReference>
<dbReference type="Gene3D" id="3.90.180.10">
    <property type="entry name" value="Medium-chain alcohol dehydrogenases, catalytic domain"/>
    <property type="match status" value="1"/>
</dbReference>
<dbReference type="Gene3D" id="3.40.50.720">
    <property type="entry name" value="NAD(P)-binding Rossmann-like Domain"/>
    <property type="match status" value="1"/>
</dbReference>
<dbReference type="RefSeq" id="WP_104474613.1">
    <property type="nucleotide sequence ID" value="NZ_MPZN01000010.1"/>
</dbReference>
<evidence type="ECO:0000259" key="1">
    <source>
        <dbReference type="SMART" id="SM00829"/>
    </source>
</evidence>
<feature type="domain" description="Enoyl reductase (ER)" evidence="1">
    <location>
        <begin position="10"/>
        <end position="318"/>
    </location>
</feature>
<protein>
    <submittedName>
        <fullName evidence="2">Alcohol dehydrogenase</fullName>
    </submittedName>
</protein>
<dbReference type="SUPFAM" id="SSF50129">
    <property type="entry name" value="GroES-like"/>
    <property type="match status" value="1"/>
</dbReference>
<keyword evidence="3" id="KW-1185">Reference proteome</keyword>
<dbReference type="SUPFAM" id="SSF51735">
    <property type="entry name" value="NAD(P)-binding Rossmann-fold domains"/>
    <property type="match status" value="1"/>
</dbReference>
<dbReference type="Pfam" id="PF08240">
    <property type="entry name" value="ADH_N"/>
    <property type="match status" value="1"/>
</dbReference>
<dbReference type="InterPro" id="IPR052733">
    <property type="entry name" value="Chloroplast_QOR"/>
</dbReference>
<accession>A0ABX5AYP5</accession>
<evidence type="ECO:0000313" key="2">
    <source>
        <dbReference type="EMBL" id="PPL19649.1"/>
    </source>
</evidence>
<gene>
    <name evidence="2" type="ORF">GY24_04840</name>
</gene>
<sequence>MRAAIVENYGAPERVRIAELPVPVPGAGELLVRVHAAAVTSADARIRAARFPRGFAPMARLMFGVRRPRRQVLGSAFSGVVEAVGPAARGSDAGGFAPGDEVSGMTGSPMGAHAEYLCIAASRAVPKPAAVSHEDAAGVLFGGSTALYFLRKKADVAPGTSVLVIGASGAIGTNAVQLAARAGARVTGVCSAGNRALVAGLGAERTIDRAGTEWAEHDGRYDVVLDTVGVLSPASGRRLLTERGVLLLAVADLWQILGAHGNVKSGTAPERPEDVALLLQMLAAGELVSVTDLVAPLEDIAAAHARVDTGRKVGNVIVRP</sequence>
<organism evidence="2 3">
    <name type="scientific">Microterricola pindariensis</name>
    <dbReference type="NCBI Taxonomy" id="478010"/>
    <lineage>
        <taxon>Bacteria</taxon>
        <taxon>Bacillati</taxon>
        <taxon>Actinomycetota</taxon>
        <taxon>Actinomycetes</taxon>
        <taxon>Micrococcales</taxon>
        <taxon>Microbacteriaceae</taxon>
        <taxon>Microterricola</taxon>
    </lineage>
</organism>
<dbReference type="InterPro" id="IPR011032">
    <property type="entry name" value="GroES-like_sf"/>
</dbReference>
<reference evidence="2 3" key="1">
    <citation type="journal article" date="2008" name="Int. J. Syst. Evol. Microbiol.">
        <title>Leifsonia pindariensis sp. nov., isolated from the Pindari glacier of the Indian Himalayas, and emended description of the genus Leifsonia.</title>
        <authorList>
            <person name="Reddy G.S."/>
            <person name="Prabagaran S.R."/>
            <person name="Shivaji S."/>
        </authorList>
    </citation>
    <scope>NUCLEOTIDE SEQUENCE [LARGE SCALE GENOMIC DNA]</scope>
    <source>
        <strain evidence="2 3">PON 10</strain>
    </source>
</reference>
<dbReference type="SMART" id="SM00829">
    <property type="entry name" value="PKS_ER"/>
    <property type="match status" value="1"/>
</dbReference>
<evidence type="ECO:0000313" key="3">
    <source>
        <dbReference type="Proteomes" id="UP000237755"/>
    </source>
</evidence>
<proteinExistence type="predicted"/>
<dbReference type="EMBL" id="MPZN01000010">
    <property type="protein sequence ID" value="PPL19649.1"/>
    <property type="molecule type" value="Genomic_DNA"/>
</dbReference>
<dbReference type="PANTHER" id="PTHR44013">
    <property type="entry name" value="ZINC-TYPE ALCOHOL DEHYDROGENASE-LIKE PROTEIN C16A3.02C"/>
    <property type="match status" value="1"/>
</dbReference>
<dbReference type="InterPro" id="IPR036291">
    <property type="entry name" value="NAD(P)-bd_dom_sf"/>
</dbReference>